<evidence type="ECO:0000256" key="1">
    <source>
        <dbReference type="SAM" id="Phobius"/>
    </source>
</evidence>
<evidence type="ECO:0000256" key="2">
    <source>
        <dbReference type="SAM" id="SignalP"/>
    </source>
</evidence>
<proteinExistence type="predicted"/>
<comment type="caution">
    <text evidence="3">The sequence shown here is derived from an EMBL/GenBank/DDBJ whole genome shotgun (WGS) entry which is preliminary data.</text>
</comment>
<name>A0A9P8RHG7_9PEZI</name>
<organism evidence="3 4">
    <name type="scientific">Truncatella angustata</name>
    <dbReference type="NCBI Taxonomy" id="152316"/>
    <lineage>
        <taxon>Eukaryota</taxon>
        <taxon>Fungi</taxon>
        <taxon>Dikarya</taxon>
        <taxon>Ascomycota</taxon>
        <taxon>Pezizomycotina</taxon>
        <taxon>Sordariomycetes</taxon>
        <taxon>Xylariomycetidae</taxon>
        <taxon>Amphisphaeriales</taxon>
        <taxon>Sporocadaceae</taxon>
        <taxon>Truncatella</taxon>
    </lineage>
</organism>
<accession>A0A9P8RHG7</accession>
<feature type="transmembrane region" description="Helical" evidence="1">
    <location>
        <begin position="164"/>
        <end position="184"/>
    </location>
</feature>
<reference evidence="3" key="1">
    <citation type="journal article" date="2021" name="Nat. Commun.">
        <title>Genetic determinants of endophytism in the Arabidopsis root mycobiome.</title>
        <authorList>
            <person name="Mesny F."/>
            <person name="Miyauchi S."/>
            <person name="Thiergart T."/>
            <person name="Pickel B."/>
            <person name="Atanasova L."/>
            <person name="Karlsson M."/>
            <person name="Huettel B."/>
            <person name="Barry K.W."/>
            <person name="Haridas S."/>
            <person name="Chen C."/>
            <person name="Bauer D."/>
            <person name="Andreopoulos W."/>
            <person name="Pangilinan J."/>
            <person name="LaButti K."/>
            <person name="Riley R."/>
            <person name="Lipzen A."/>
            <person name="Clum A."/>
            <person name="Drula E."/>
            <person name="Henrissat B."/>
            <person name="Kohler A."/>
            <person name="Grigoriev I.V."/>
            <person name="Martin F.M."/>
            <person name="Hacquard S."/>
        </authorList>
    </citation>
    <scope>NUCLEOTIDE SEQUENCE</scope>
    <source>
        <strain evidence="3">MPI-SDFR-AT-0073</strain>
    </source>
</reference>
<keyword evidence="4" id="KW-1185">Reference proteome</keyword>
<dbReference type="GeneID" id="70137176"/>
<feature type="signal peptide" evidence="2">
    <location>
        <begin position="1"/>
        <end position="18"/>
    </location>
</feature>
<dbReference type="EMBL" id="JAGPXC010000010">
    <property type="protein sequence ID" value="KAH6646098.1"/>
    <property type="molecule type" value="Genomic_DNA"/>
</dbReference>
<gene>
    <name evidence="3" type="ORF">BKA67DRAFT_663962</name>
</gene>
<evidence type="ECO:0000313" key="4">
    <source>
        <dbReference type="Proteomes" id="UP000758603"/>
    </source>
</evidence>
<keyword evidence="1" id="KW-0812">Transmembrane</keyword>
<keyword evidence="2" id="KW-0732">Signal</keyword>
<dbReference type="Proteomes" id="UP000758603">
    <property type="component" value="Unassembled WGS sequence"/>
</dbReference>
<dbReference type="AlphaFoldDB" id="A0A9P8RHG7"/>
<keyword evidence="1" id="KW-0472">Membrane</keyword>
<feature type="chain" id="PRO_5040424909" evidence="2">
    <location>
        <begin position="19"/>
        <end position="214"/>
    </location>
</feature>
<evidence type="ECO:0000313" key="3">
    <source>
        <dbReference type="EMBL" id="KAH6646098.1"/>
    </source>
</evidence>
<dbReference type="OrthoDB" id="4767222at2759"/>
<protein>
    <submittedName>
        <fullName evidence="3">Uncharacterized protein</fullName>
    </submittedName>
</protein>
<dbReference type="RefSeq" id="XP_045952612.1">
    <property type="nucleotide sequence ID" value="XM_046108285.1"/>
</dbReference>
<sequence>MLKQLVLLVGLASSLVNAAPSYGSVVIVNTEESAATSQQPETRTGSTSDNSCWVKELPNRAPIFRHPQPDLCVQIEPLRQLKIYHTAICSNGTEALLARYDVPGCIGEPSSLETVSEDLLKTCLSMPSKGAGSYAFWCEGAAEAPPQKQPSSDPSKPNNNGGSIWGLLGILLLIFATMLLVAVIKLVSFIQRATNAGNKFLGIFGQRDGAIALN</sequence>
<keyword evidence="1" id="KW-1133">Transmembrane helix</keyword>